<dbReference type="InterPro" id="IPR036514">
    <property type="entry name" value="SGNH_hydro_sf"/>
</dbReference>
<comment type="caution">
    <text evidence="1">The sequence shown here is derived from an EMBL/GenBank/DDBJ whole genome shotgun (WGS) entry which is preliminary data.</text>
</comment>
<gene>
    <name evidence="1" type="ORF">V2I23_05745</name>
</gene>
<dbReference type="RefSeq" id="WP_330526273.1">
    <property type="nucleotide sequence ID" value="NZ_JAZBRD010000007.1"/>
</dbReference>
<keyword evidence="2" id="KW-1185">Reference proteome</keyword>
<evidence type="ECO:0008006" key="3">
    <source>
        <dbReference type="Google" id="ProtNLM"/>
    </source>
</evidence>
<name>A0ABU7M540_9BACT</name>
<protein>
    <recommendedName>
        <fullName evidence="3">Sugar transferase</fullName>
    </recommendedName>
</protein>
<organism evidence="1 2">
    <name type="scientific">Campylobacter porcelli</name>
    <dbReference type="NCBI Taxonomy" id="1660073"/>
    <lineage>
        <taxon>Bacteria</taxon>
        <taxon>Pseudomonadati</taxon>
        <taxon>Campylobacterota</taxon>
        <taxon>Epsilonproteobacteria</taxon>
        <taxon>Campylobacterales</taxon>
        <taxon>Campylobacteraceae</taxon>
        <taxon>Campylobacter</taxon>
    </lineage>
</organism>
<reference evidence="1 2" key="1">
    <citation type="submission" date="2024-01" db="EMBL/GenBank/DDBJ databases">
        <title>Campylobacter porcellus sp. nov.</title>
        <authorList>
            <person name="Papic B."/>
            <person name="Gruntar I."/>
        </authorList>
    </citation>
    <scope>NUCLEOTIDE SEQUENCE [LARGE SCALE GENOMIC DNA]</scope>
    <source>
        <strain evidence="1 2">CX2-4855-23</strain>
    </source>
</reference>
<dbReference type="Gene3D" id="3.40.50.1110">
    <property type="entry name" value="SGNH hydrolase"/>
    <property type="match status" value="1"/>
</dbReference>
<dbReference type="EMBL" id="JAZBRD010000007">
    <property type="protein sequence ID" value="MEE3744796.1"/>
    <property type="molecule type" value="Genomic_DNA"/>
</dbReference>
<sequence length="503" mass="58284">MKNIVLLGGSNSVMVNGLQKGLREYANVTNLALGGSTCLQNLYELKREKNQEAIKNADLIVTESNINELHQHLNEREQLSLEIIFRNMQYFYASLYELKIPVCVIILPSFHQNKYNIIHNMHKYLVNFYKFSLISLHDYYKKYNLVEFGNKFGHHQLCVVNKALGGNISKNIDKFVVSNISLKVDIPNFKIITPKNMNRNSLLKVFTPKNSIFDEVVYRLEYNSTLNFENEDGYKIIGIHSWMLEEDGSISKIPVDKAQFQCGSICISSHKNTIIKSTSKLNRFFELQAEPLIGKDLQIQFNSQKLPDTEFYSMSISNHTNSISLPYFDLIAFFLCKPNPNMELFDLSVIPNDKDIEIDRDIDRSHLIPNIVFFKDSMEFIDEYIGYLYPNITKHIDKVLTPQIINKIKEHLLVLQPPKATPQQPKEPSLQDQIISLKEQISKKDNEIKALQTSYQKAANFKNHLSYKLGNALIKAHKSWYKGGYIKFIFEAIKIKNEHKWQN</sequence>
<dbReference type="SUPFAM" id="SSF52266">
    <property type="entry name" value="SGNH hydrolase"/>
    <property type="match status" value="1"/>
</dbReference>
<dbReference type="Proteomes" id="UP001331664">
    <property type="component" value="Unassembled WGS sequence"/>
</dbReference>
<proteinExistence type="predicted"/>
<accession>A0ABU7M540</accession>
<evidence type="ECO:0000313" key="2">
    <source>
        <dbReference type="Proteomes" id="UP001331664"/>
    </source>
</evidence>
<evidence type="ECO:0000313" key="1">
    <source>
        <dbReference type="EMBL" id="MEE3744796.1"/>
    </source>
</evidence>